<dbReference type="RefSeq" id="WP_269039079.1">
    <property type="nucleotide sequence ID" value="NZ_CP114040.1"/>
</dbReference>
<dbReference type="NCBIfam" id="TIGR03901">
    <property type="entry name" value="MYXO-CTERM"/>
    <property type="match status" value="1"/>
</dbReference>
<dbReference type="Proteomes" id="UP001164459">
    <property type="component" value="Chromosome"/>
</dbReference>
<evidence type="ECO:0000313" key="4">
    <source>
        <dbReference type="EMBL" id="WAS96715.1"/>
    </source>
</evidence>
<keyword evidence="1 3" id="KW-0732">Signal</keyword>
<evidence type="ECO:0000256" key="2">
    <source>
        <dbReference type="SAM" id="MobiDB-lite"/>
    </source>
</evidence>
<dbReference type="Pfam" id="PF13517">
    <property type="entry name" value="FG-GAP_3"/>
    <property type="match status" value="3"/>
</dbReference>
<feature type="signal peptide" evidence="3">
    <location>
        <begin position="1"/>
        <end position="21"/>
    </location>
</feature>
<feature type="region of interest" description="Disordered" evidence="2">
    <location>
        <begin position="777"/>
        <end position="808"/>
    </location>
</feature>
<dbReference type="EMBL" id="CP114040">
    <property type="protein sequence ID" value="WAS96715.1"/>
    <property type="molecule type" value="Genomic_DNA"/>
</dbReference>
<dbReference type="InterPro" id="IPR024038">
    <property type="entry name" value="MYXO-CTERM"/>
</dbReference>
<reference evidence="4" key="1">
    <citation type="submission" date="2022-11" db="EMBL/GenBank/DDBJ databases">
        <title>Minimal conservation of predation-associated metabolite biosynthetic gene clusters underscores biosynthetic potential of Myxococcota including descriptions for ten novel species: Archangium lansinium sp. nov., Myxococcus landrumus sp. nov., Nannocystis bai.</title>
        <authorList>
            <person name="Ahearne A."/>
            <person name="Stevens C."/>
            <person name="Dowd S."/>
        </authorList>
    </citation>
    <scope>NUCLEOTIDE SEQUENCE</scope>
    <source>
        <strain evidence="4">Fl3</strain>
    </source>
</reference>
<dbReference type="InterPro" id="IPR017756">
    <property type="entry name" value="TM_Gly-Cys-Arg_CS"/>
</dbReference>
<feature type="chain" id="PRO_5046447818" evidence="3">
    <location>
        <begin position="22"/>
        <end position="832"/>
    </location>
</feature>
<dbReference type="PANTHER" id="PTHR46580:SF4">
    <property type="entry name" value="ATP_GTP-BINDING PROTEIN"/>
    <property type="match status" value="1"/>
</dbReference>
<dbReference type="NCBIfam" id="TIGR03382">
    <property type="entry name" value="GC_trans_RRR"/>
    <property type="match status" value="1"/>
</dbReference>
<protein>
    <submittedName>
        <fullName evidence="4">VCBS repeat-containing protein</fullName>
    </submittedName>
</protein>
<sequence>MSRPSPAAFVAVTLASRVAAAAPWQLDPDVQLSDSGFVSQKVELVDIDNDGFVDLVFANSAGDALGDAQDAQPNQLLRNDGAGFTELAGLFDEPDNAYAIKAGDLDGDGDADLVVGVNFGGQSYALLNEGDGVFTRQDIPASAGKSIGDLELGDVDGDGDLDVVAADWGASQPYGQQTDPGQPLRLWLGDGDGSFEDGDLNLPMGMETWASWSFDVELVDLDNDYALDVLVSSRGPGFGFGLKNDGAGTFTHSTIPALAANVAKQVNAAFTPADLNGDGFLDLVTLQDGAGQGGNCVDVMGVPTCARRNSILLNDGTGNYVTDNPGNFWATADNPAKLDFDAATLDFDNDGRPDFVTTGLRLGANDRNSRLLLNKNGAAVEPAPVPLDAAFPIVPELAATFGLQFADFDHDRREDVAVVTRDAALPNFVLFGRDDPADGVAIDTTPPRIYDDGFADKLGTLMYFGQQARFVARVDDSKTPVRWHDFQIDANLGDLDLIGDGATLTAHNRRLPYLEFALGLDDPNDLLALADGDPNKFIAPSIWFGEALWRVGFTVPYKGKEEDTLTWQYCAVDAADNKACVGPFSVTLLADPIDCGDGVVQPWETCDDDSPTCVACEQTCGDGILDEGETPQNCPEDSGLCDDDGVCEPPENPQNCPGDCDYDGVCGDGTCQVPPENEDNCFEDCGPCDHDGACEPPENSAHCPDDCDYDGICGDGIRQSPPETPENCPQDGADPTGGEVCGDGVCDAGETIASCPHDCAVCGDEICTDPPENSEDCPSDCPAPPPDSGAAASGGQMDDDSACNCSTRPQPASAAWMLLGLVALARRRRIMT</sequence>
<accession>A0ABY7HC98</accession>
<dbReference type="InterPro" id="IPR013517">
    <property type="entry name" value="FG-GAP"/>
</dbReference>
<dbReference type="PANTHER" id="PTHR46580">
    <property type="entry name" value="SENSOR KINASE-RELATED"/>
    <property type="match status" value="1"/>
</dbReference>
<dbReference type="SUPFAM" id="SSF69318">
    <property type="entry name" value="Integrin alpha N-terminal domain"/>
    <property type="match status" value="2"/>
</dbReference>
<proteinExistence type="predicted"/>
<evidence type="ECO:0000256" key="1">
    <source>
        <dbReference type="ARBA" id="ARBA00022729"/>
    </source>
</evidence>
<dbReference type="Gene3D" id="2.130.10.130">
    <property type="entry name" value="Integrin alpha, N-terminal"/>
    <property type="match status" value="2"/>
</dbReference>
<evidence type="ECO:0000256" key="3">
    <source>
        <dbReference type="SAM" id="SignalP"/>
    </source>
</evidence>
<organism evidence="4 5">
    <name type="scientific">Nannocystis punicea</name>
    <dbReference type="NCBI Taxonomy" id="2995304"/>
    <lineage>
        <taxon>Bacteria</taxon>
        <taxon>Pseudomonadati</taxon>
        <taxon>Myxococcota</taxon>
        <taxon>Polyangia</taxon>
        <taxon>Nannocystales</taxon>
        <taxon>Nannocystaceae</taxon>
        <taxon>Nannocystis</taxon>
    </lineage>
</organism>
<evidence type="ECO:0000313" key="5">
    <source>
        <dbReference type="Proteomes" id="UP001164459"/>
    </source>
</evidence>
<gene>
    <name evidence="4" type="ORF">O0S08_11240</name>
</gene>
<dbReference type="InterPro" id="IPR028994">
    <property type="entry name" value="Integrin_alpha_N"/>
</dbReference>
<name>A0ABY7HC98_9BACT</name>
<keyword evidence="5" id="KW-1185">Reference proteome</keyword>